<evidence type="ECO:0000313" key="2">
    <source>
        <dbReference type="Proteomes" id="UP000028547"/>
    </source>
</evidence>
<gene>
    <name evidence="1" type="ORF">Q664_17320</name>
</gene>
<protein>
    <submittedName>
        <fullName evidence="1">Uncharacterized protein</fullName>
    </submittedName>
</protein>
<name>A0A084SUE0_9BACT</name>
<organism evidence="1 2">
    <name type="scientific">Archangium violaceum Cb vi76</name>
    <dbReference type="NCBI Taxonomy" id="1406225"/>
    <lineage>
        <taxon>Bacteria</taxon>
        <taxon>Pseudomonadati</taxon>
        <taxon>Myxococcota</taxon>
        <taxon>Myxococcia</taxon>
        <taxon>Myxococcales</taxon>
        <taxon>Cystobacterineae</taxon>
        <taxon>Archangiaceae</taxon>
        <taxon>Archangium</taxon>
    </lineage>
</organism>
<dbReference type="Proteomes" id="UP000028547">
    <property type="component" value="Unassembled WGS sequence"/>
</dbReference>
<proteinExistence type="predicted"/>
<dbReference type="AlphaFoldDB" id="A0A084SUE0"/>
<evidence type="ECO:0000313" key="1">
    <source>
        <dbReference type="EMBL" id="KFA92075.1"/>
    </source>
</evidence>
<dbReference type="EMBL" id="JPMI01000109">
    <property type="protein sequence ID" value="KFA92075.1"/>
    <property type="molecule type" value="Genomic_DNA"/>
</dbReference>
<dbReference type="RefSeq" id="WP_043395931.1">
    <property type="nucleotide sequence ID" value="NZ_JPMI01000109.1"/>
</dbReference>
<comment type="caution">
    <text evidence="1">The sequence shown here is derived from an EMBL/GenBank/DDBJ whole genome shotgun (WGS) entry which is preliminary data.</text>
</comment>
<sequence length="211" mass="23024">MSGASRWWESAREWVGKLPSGLSGQVTVDVARKRLRLSHARVEALARRALKDVKALSVGEWAYGPRTYDVRLEVSGWKLRVEVTPERLELASGRYHLTLLTPGRVDLEESRAASVLVQGVLRVGGGKAALRTVLDQVMPEGLSWDGQRFRVSGALPKEGAVPARLFESSSLAVNAEHDVEGVWLSAEAWPGLVDLMQAALSVDLPRKPPGT</sequence>
<dbReference type="CDD" id="cd00298">
    <property type="entry name" value="ACD_sHsps_p23-like"/>
    <property type="match status" value="1"/>
</dbReference>
<reference evidence="1 2" key="1">
    <citation type="submission" date="2014-07" db="EMBL/GenBank/DDBJ databases">
        <title>Draft Genome Sequence of Gephyronic Acid Producer, Cystobacter violaceus Strain Cb vi76.</title>
        <authorList>
            <person name="Stevens D.C."/>
            <person name="Young J."/>
            <person name="Carmichael R."/>
            <person name="Tan J."/>
            <person name="Taylor R.E."/>
        </authorList>
    </citation>
    <scope>NUCLEOTIDE SEQUENCE [LARGE SCALE GENOMIC DNA]</scope>
    <source>
        <strain evidence="1 2">Cb vi76</strain>
    </source>
</reference>
<accession>A0A084SUE0</accession>